<keyword evidence="2" id="KW-1185">Reference proteome</keyword>
<sequence>MAKDTEEISLSALNPDPIPLYGKRPFPKSASRCKRCKMPSDLQFCMMCQTEFVTQARMCFQSILDALEMQRDPNRSYEEKRAAYKSAKRRMKQLQELKTYGVTFEQTKVFRKALRSLREALREEKAERSANLA</sequence>
<accession>A0A1N7P5K8</accession>
<reference evidence="2" key="1">
    <citation type="submission" date="2017-01" db="EMBL/GenBank/DDBJ databases">
        <authorList>
            <person name="Varghese N."/>
            <person name="Submissions S."/>
        </authorList>
    </citation>
    <scope>NUCLEOTIDE SEQUENCE [LARGE SCALE GENOMIC DNA]</scope>
    <source>
        <strain evidence="2">DSM 16176</strain>
    </source>
</reference>
<organism evidence="1 2">
    <name type="scientific">Alicyclobacillus vulcanalis</name>
    <dbReference type="NCBI Taxonomy" id="252246"/>
    <lineage>
        <taxon>Bacteria</taxon>
        <taxon>Bacillati</taxon>
        <taxon>Bacillota</taxon>
        <taxon>Bacilli</taxon>
        <taxon>Bacillales</taxon>
        <taxon>Alicyclobacillaceae</taxon>
        <taxon>Alicyclobacillus</taxon>
    </lineage>
</organism>
<dbReference type="Proteomes" id="UP000186156">
    <property type="component" value="Unassembled WGS sequence"/>
</dbReference>
<proteinExistence type="predicted"/>
<evidence type="ECO:0000313" key="1">
    <source>
        <dbReference type="EMBL" id="SIT05871.1"/>
    </source>
</evidence>
<dbReference type="AlphaFoldDB" id="A0A1N7P5K8"/>
<evidence type="ECO:0000313" key="2">
    <source>
        <dbReference type="Proteomes" id="UP000186156"/>
    </source>
</evidence>
<gene>
    <name evidence="1" type="ORF">SAMN05421799_11185</name>
</gene>
<name>A0A1N7P5K8_9BACL</name>
<dbReference type="RefSeq" id="WP_076348594.1">
    <property type="nucleotide sequence ID" value="NZ_FTOO01000011.1"/>
</dbReference>
<protein>
    <submittedName>
        <fullName evidence="1">Uncharacterized protein</fullName>
    </submittedName>
</protein>
<dbReference type="OrthoDB" id="2376218at2"/>
<dbReference type="EMBL" id="FTOO01000011">
    <property type="protein sequence ID" value="SIT05871.1"/>
    <property type="molecule type" value="Genomic_DNA"/>
</dbReference>